<sequence>MSDVNWWLMVLAFALGLLLTFAFMIRRVTREVPVYGPLGRGPGVDVGTRDPGTGDIEIADTAPFGAGSVRLAEASRTGPPGHTIKGNEDSMLYHTTDSPSYEQTIAEVWFVDEETAVKAGFGRWDKNQTK</sequence>
<keyword evidence="4" id="KW-1185">Reference proteome</keyword>
<protein>
    <submittedName>
        <fullName evidence="3">Conserved exported or membrane protein of uncharacterized function</fullName>
    </submittedName>
</protein>
<accession>A0A448I010</accession>
<feature type="transmembrane region" description="Helical" evidence="2">
    <location>
        <begin position="6"/>
        <end position="25"/>
    </location>
</feature>
<keyword evidence="2" id="KW-0472">Membrane</keyword>
<proteinExistence type="predicted"/>
<dbReference type="RefSeq" id="WP_126332517.1">
    <property type="nucleotide sequence ID" value="NZ_AP022604.1"/>
</dbReference>
<name>A0A448I010_MYCCI</name>
<evidence type="ECO:0000313" key="4">
    <source>
        <dbReference type="Proteomes" id="UP000282551"/>
    </source>
</evidence>
<keyword evidence="2" id="KW-0812">Transmembrane</keyword>
<evidence type="ECO:0000256" key="2">
    <source>
        <dbReference type="SAM" id="Phobius"/>
    </source>
</evidence>
<reference evidence="3 4" key="1">
    <citation type="submission" date="2018-12" db="EMBL/GenBank/DDBJ databases">
        <authorList>
            <consortium name="Pathogen Informatics"/>
        </authorList>
    </citation>
    <scope>NUCLEOTIDE SEQUENCE [LARGE SCALE GENOMIC DNA]</scope>
    <source>
        <strain evidence="3 4">NCTC10485</strain>
    </source>
</reference>
<evidence type="ECO:0000313" key="3">
    <source>
        <dbReference type="EMBL" id="VEG45790.1"/>
    </source>
</evidence>
<dbReference type="AlphaFoldDB" id="A0A448I010"/>
<keyword evidence="2" id="KW-1133">Transmembrane helix</keyword>
<feature type="region of interest" description="Disordered" evidence="1">
    <location>
        <begin position="73"/>
        <end position="93"/>
    </location>
</feature>
<dbReference type="OrthoDB" id="4871889at2"/>
<dbReference type="EMBL" id="LR134355">
    <property type="protein sequence ID" value="VEG45790.1"/>
    <property type="molecule type" value="Genomic_DNA"/>
</dbReference>
<dbReference type="Proteomes" id="UP000282551">
    <property type="component" value="Chromosome"/>
</dbReference>
<evidence type="ECO:0000256" key="1">
    <source>
        <dbReference type="SAM" id="MobiDB-lite"/>
    </source>
</evidence>
<gene>
    <name evidence="3" type="ORF">NCTC10485_00769</name>
</gene>
<organism evidence="3 4">
    <name type="scientific">Mycolicibacterium chitae</name>
    <name type="common">Mycobacterium chitae</name>
    <dbReference type="NCBI Taxonomy" id="1792"/>
    <lineage>
        <taxon>Bacteria</taxon>
        <taxon>Bacillati</taxon>
        <taxon>Actinomycetota</taxon>
        <taxon>Actinomycetes</taxon>
        <taxon>Mycobacteriales</taxon>
        <taxon>Mycobacteriaceae</taxon>
        <taxon>Mycolicibacterium</taxon>
    </lineage>
</organism>